<organism evidence="2 3">
    <name type="scientific">Striga hermonthica</name>
    <name type="common">Purple witchweed</name>
    <name type="synonym">Buchnera hermonthica</name>
    <dbReference type="NCBI Taxonomy" id="68872"/>
    <lineage>
        <taxon>Eukaryota</taxon>
        <taxon>Viridiplantae</taxon>
        <taxon>Streptophyta</taxon>
        <taxon>Embryophyta</taxon>
        <taxon>Tracheophyta</taxon>
        <taxon>Spermatophyta</taxon>
        <taxon>Magnoliopsida</taxon>
        <taxon>eudicotyledons</taxon>
        <taxon>Gunneridae</taxon>
        <taxon>Pentapetalae</taxon>
        <taxon>asterids</taxon>
        <taxon>lamiids</taxon>
        <taxon>Lamiales</taxon>
        <taxon>Orobanchaceae</taxon>
        <taxon>Buchnereae</taxon>
        <taxon>Striga</taxon>
    </lineage>
</organism>
<accession>A0A9N7RC72</accession>
<protein>
    <submittedName>
        <fullName evidence="2">Uncharacterized mitochondrial protein AtMg00750</fullName>
    </submittedName>
</protein>
<proteinExistence type="predicted"/>
<dbReference type="InterPro" id="IPR052160">
    <property type="entry name" value="Gypsy_RT_Integrase-like"/>
</dbReference>
<evidence type="ECO:0000259" key="1">
    <source>
        <dbReference type="Pfam" id="PF17921"/>
    </source>
</evidence>
<dbReference type="EMBL" id="CACSLK010023397">
    <property type="protein sequence ID" value="CAA0822429.1"/>
    <property type="molecule type" value="Genomic_DNA"/>
</dbReference>
<feature type="non-terminal residue" evidence="2">
    <location>
        <position position="166"/>
    </location>
</feature>
<reference evidence="2" key="1">
    <citation type="submission" date="2019-12" db="EMBL/GenBank/DDBJ databases">
        <authorList>
            <person name="Scholes J."/>
        </authorList>
    </citation>
    <scope>NUCLEOTIDE SEQUENCE</scope>
</reference>
<gene>
    <name evidence="2" type="ORF">SHERM_19902</name>
</gene>
<evidence type="ECO:0000313" key="3">
    <source>
        <dbReference type="Proteomes" id="UP001153555"/>
    </source>
</evidence>
<evidence type="ECO:0000313" key="2">
    <source>
        <dbReference type="EMBL" id="CAA0822429.1"/>
    </source>
</evidence>
<feature type="domain" description="Integrase zinc-binding" evidence="1">
    <location>
        <begin position="96"/>
        <end position="154"/>
    </location>
</feature>
<dbReference type="Proteomes" id="UP001153555">
    <property type="component" value="Unassembled WGS sequence"/>
</dbReference>
<keyword evidence="3" id="KW-1185">Reference proteome</keyword>
<dbReference type="AlphaFoldDB" id="A0A9N7RC72"/>
<feature type="non-terminal residue" evidence="2">
    <location>
        <position position="1"/>
    </location>
</feature>
<dbReference type="PANTHER" id="PTHR47266">
    <property type="entry name" value="ENDONUCLEASE-RELATED"/>
    <property type="match status" value="1"/>
</dbReference>
<dbReference type="InterPro" id="IPR041588">
    <property type="entry name" value="Integrase_H2C2"/>
</dbReference>
<dbReference type="OrthoDB" id="1739170at2759"/>
<comment type="caution">
    <text evidence="2">The sequence shown here is derived from an EMBL/GenBank/DDBJ whole genome shotgun (WGS) entry which is preliminary data.</text>
</comment>
<name>A0A9N7RC72_STRHE</name>
<sequence length="166" mass="19381">RKGCENVVAYNLSRLTLLSSSCDFPNLDDSFPYEHAFIFDRVPWYADIANYLASGVLNDYLSFQERKRFISKCRYFLWEDPYLFHLGKDEVIRRCVSKKEQPDILTTCHLSNCGGHFGGRETTFKVLKSGFYCPTIFRDSHTFSTSCDRCQRSRNIGRRNEMPLNT</sequence>
<dbReference type="Pfam" id="PF17921">
    <property type="entry name" value="Integrase_H2C2"/>
    <property type="match status" value="1"/>
</dbReference>
<dbReference type="Gene3D" id="1.10.340.70">
    <property type="match status" value="1"/>
</dbReference>